<dbReference type="Proteomes" id="UP000198953">
    <property type="component" value="Unassembled WGS sequence"/>
</dbReference>
<keyword evidence="3" id="KW-1185">Reference proteome</keyword>
<feature type="domain" description="HTH luxR-type" evidence="1">
    <location>
        <begin position="158"/>
        <end position="215"/>
    </location>
</feature>
<dbReference type="SMART" id="SM00421">
    <property type="entry name" value="HTH_LUXR"/>
    <property type="match status" value="1"/>
</dbReference>
<evidence type="ECO:0000259" key="1">
    <source>
        <dbReference type="SMART" id="SM00421"/>
    </source>
</evidence>
<dbReference type="STRING" id="46177.SAMN05660976_05500"/>
<dbReference type="InterPro" id="IPR051797">
    <property type="entry name" value="TrmB-like"/>
</dbReference>
<dbReference type="Gene3D" id="1.10.10.10">
    <property type="entry name" value="Winged helix-like DNA-binding domain superfamily/Winged helix DNA-binding domain"/>
    <property type="match status" value="1"/>
</dbReference>
<dbReference type="OrthoDB" id="4266042at2"/>
<name>A0A1H7ZK67_9ACTN</name>
<accession>A0A1H7ZK67</accession>
<dbReference type="GO" id="GO:0003677">
    <property type="term" value="F:DNA binding"/>
    <property type="evidence" value="ECO:0007669"/>
    <property type="project" value="InterPro"/>
</dbReference>
<proteinExistence type="predicted"/>
<sequence>MSADQVITVRGDAELAARAGHLFTGARHDFVCAARDLDTWSQPEARLRIAGGMRAPDAPGFTVRKLLSPAALADEGARRHLREVTAKGAHVRISSAPLPHETIIIDRRVMILAAGDDGPGPREFTVTTVPALIGGVYALFQAAWETATDFTAYFDGAMPHLDADGLAVLRELGAGHTDEAAARRLGLSLRTYRRRVAALMAALDAGSRFQAGLRAAELGL</sequence>
<dbReference type="InterPro" id="IPR036388">
    <property type="entry name" value="WH-like_DNA-bd_sf"/>
</dbReference>
<reference evidence="2 3" key="1">
    <citation type="submission" date="2016-10" db="EMBL/GenBank/DDBJ databases">
        <authorList>
            <person name="de Groot N.N."/>
        </authorList>
    </citation>
    <scope>NUCLEOTIDE SEQUENCE [LARGE SCALE GENOMIC DNA]</scope>
    <source>
        <strain evidence="2 3">DSM 43357</strain>
    </source>
</reference>
<dbReference type="GO" id="GO:0006355">
    <property type="term" value="P:regulation of DNA-templated transcription"/>
    <property type="evidence" value="ECO:0007669"/>
    <property type="project" value="InterPro"/>
</dbReference>
<organism evidence="2 3">
    <name type="scientific">Nonomuraea pusilla</name>
    <dbReference type="NCBI Taxonomy" id="46177"/>
    <lineage>
        <taxon>Bacteria</taxon>
        <taxon>Bacillati</taxon>
        <taxon>Actinomycetota</taxon>
        <taxon>Actinomycetes</taxon>
        <taxon>Streptosporangiales</taxon>
        <taxon>Streptosporangiaceae</taxon>
        <taxon>Nonomuraea</taxon>
    </lineage>
</organism>
<dbReference type="RefSeq" id="WP_091103595.1">
    <property type="nucleotide sequence ID" value="NZ_FOBF01000015.1"/>
</dbReference>
<dbReference type="PANTHER" id="PTHR34293:SF1">
    <property type="entry name" value="HTH-TYPE TRANSCRIPTIONAL REGULATOR TRMBL2"/>
    <property type="match status" value="1"/>
</dbReference>
<dbReference type="SUPFAM" id="SSF46894">
    <property type="entry name" value="C-terminal effector domain of the bipartite response regulators"/>
    <property type="match status" value="1"/>
</dbReference>
<protein>
    <recommendedName>
        <fullName evidence="1">HTH luxR-type domain-containing protein</fullName>
    </recommendedName>
</protein>
<evidence type="ECO:0000313" key="3">
    <source>
        <dbReference type="Proteomes" id="UP000198953"/>
    </source>
</evidence>
<gene>
    <name evidence="2" type="ORF">SAMN05660976_05500</name>
</gene>
<dbReference type="InterPro" id="IPR000792">
    <property type="entry name" value="Tscrpt_reg_LuxR_C"/>
</dbReference>
<dbReference type="AlphaFoldDB" id="A0A1H7ZK67"/>
<dbReference type="InterPro" id="IPR016032">
    <property type="entry name" value="Sig_transdc_resp-reg_C-effctor"/>
</dbReference>
<dbReference type="EMBL" id="FOBF01000015">
    <property type="protein sequence ID" value="SEM58641.1"/>
    <property type="molecule type" value="Genomic_DNA"/>
</dbReference>
<dbReference type="PANTHER" id="PTHR34293">
    <property type="entry name" value="HTH-TYPE TRANSCRIPTIONAL REGULATOR TRMBL2"/>
    <property type="match status" value="1"/>
</dbReference>
<evidence type="ECO:0000313" key="2">
    <source>
        <dbReference type="EMBL" id="SEM58641.1"/>
    </source>
</evidence>